<evidence type="ECO:0000313" key="2">
    <source>
        <dbReference type="EMBL" id="ELP90880.1"/>
    </source>
</evidence>
<name>A0A0A1U7W2_ENTIV</name>
<sequence length="305" mass="35800">MSQNEIETNGMTLLFEFCKNSHIRLDVSNQYNPEKNEILTTIHINEGVVYQQTKPFETSFFSSKTALSLIALEALSIIDNQNAQNYSNLITQTKTQQDVTPPSLLIATLPTSLEVFAVPPPRDRERRYEKRFPPREQRYMDRPQEKRYRDDYRDQYRDNYQRRDRQYPQANKEEMDADKVLERLSQHYGKRVDTQYSKFEEGVGCAIRYGDLSSYASGLQELDAKAIASMELLKKLFPKSQNNYEALRAANEQLTFLNAQIQRQTYQHQEFQPRGYYNAGYQQQQFQQSYPQNTTGGGYSYNPYK</sequence>
<dbReference type="OMA" id="ENNCFNV"/>
<dbReference type="AlphaFoldDB" id="A0A0A1U7W2"/>
<gene>
    <name evidence="2" type="ORF">EIN_359730</name>
</gene>
<keyword evidence="3" id="KW-1185">Reference proteome</keyword>
<dbReference type="KEGG" id="eiv:EIN_359730"/>
<reference evidence="2 3" key="1">
    <citation type="submission" date="2012-10" db="EMBL/GenBank/DDBJ databases">
        <authorList>
            <person name="Zafar N."/>
            <person name="Inman J."/>
            <person name="Hall N."/>
            <person name="Lorenzi H."/>
            <person name="Caler E."/>
        </authorList>
    </citation>
    <scope>NUCLEOTIDE SEQUENCE [LARGE SCALE GENOMIC DNA]</scope>
    <source>
        <strain evidence="2 3">IP1</strain>
    </source>
</reference>
<accession>A0A0A1U7W2</accession>
<dbReference type="EMBL" id="KB206483">
    <property type="protein sequence ID" value="ELP90880.1"/>
    <property type="molecule type" value="Genomic_DNA"/>
</dbReference>
<dbReference type="RefSeq" id="XP_004257651.1">
    <property type="nucleotide sequence ID" value="XM_004257603.1"/>
</dbReference>
<proteinExistence type="predicted"/>
<protein>
    <submittedName>
        <fullName evidence="2">Uncharacterized protein</fullName>
    </submittedName>
</protein>
<feature type="compositionally biased region" description="Basic and acidic residues" evidence="1">
    <location>
        <begin position="121"/>
        <end position="151"/>
    </location>
</feature>
<dbReference type="Proteomes" id="UP000014680">
    <property type="component" value="Unassembled WGS sequence"/>
</dbReference>
<evidence type="ECO:0000256" key="1">
    <source>
        <dbReference type="SAM" id="MobiDB-lite"/>
    </source>
</evidence>
<dbReference type="VEuPathDB" id="AmoebaDB:EIN_359730"/>
<organism evidence="2 3">
    <name type="scientific">Entamoeba invadens IP1</name>
    <dbReference type="NCBI Taxonomy" id="370355"/>
    <lineage>
        <taxon>Eukaryota</taxon>
        <taxon>Amoebozoa</taxon>
        <taxon>Evosea</taxon>
        <taxon>Archamoebae</taxon>
        <taxon>Mastigamoebida</taxon>
        <taxon>Entamoebidae</taxon>
        <taxon>Entamoeba</taxon>
    </lineage>
</organism>
<dbReference type="OrthoDB" id="29670at2759"/>
<feature type="region of interest" description="Disordered" evidence="1">
    <location>
        <begin position="120"/>
        <end position="151"/>
    </location>
</feature>
<dbReference type="GeneID" id="14889911"/>
<evidence type="ECO:0000313" key="3">
    <source>
        <dbReference type="Proteomes" id="UP000014680"/>
    </source>
</evidence>